<reference evidence="1 2" key="1">
    <citation type="submission" date="2020-09" db="EMBL/GenBank/DDBJ databases">
        <title>De no assembly of potato wild relative species, Solanum commersonii.</title>
        <authorList>
            <person name="Cho K."/>
        </authorList>
    </citation>
    <scope>NUCLEOTIDE SEQUENCE [LARGE SCALE GENOMIC DNA]</scope>
    <source>
        <strain evidence="1">LZ3.2</strain>
        <tissue evidence="1">Leaf</tissue>
    </source>
</reference>
<dbReference type="AlphaFoldDB" id="A0A9J5W8E9"/>
<comment type="caution">
    <text evidence="1">The sequence shown here is derived from an EMBL/GenBank/DDBJ whole genome shotgun (WGS) entry which is preliminary data.</text>
</comment>
<dbReference type="EMBL" id="JACXVP010000012">
    <property type="protein sequence ID" value="KAG5571508.1"/>
    <property type="molecule type" value="Genomic_DNA"/>
</dbReference>
<evidence type="ECO:0000313" key="2">
    <source>
        <dbReference type="Proteomes" id="UP000824120"/>
    </source>
</evidence>
<proteinExistence type="predicted"/>
<organism evidence="1 2">
    <name type="scientific">Solanum commersonii</name>
    <name type="common">Commerson's wild potato</name>
    <name type="synonym">Commerson's nightshade</name>
    <dbReference type="NCBI Taxonomy" id="4109"/>
    <lineage>
        <taxon>Eukaryota</taxon>
        <taxon>Viridiplantae</taxon>
        <taxon>Streptophyta</taxon>
        <taxon>Embryophyta</taxon>
        <taxon>Tracheophyta</taxon>
        <taxon>Spermatophyta</taxon>
        <taxon>Magnoliopsida</taxon>
        <taxon>eudicotyledons</taxon>
        <taxon>Gunneridae</taxon>
        <taxon>Pentapetalae</taxon>
        <taxon>asterids</taxon>
        <taxon>lamiids</taxon>
        <taxon>Solanales</taxon>
        <taxon>Solanaceae</taxon>
        <taxon>Solanoideae</taxon>
        <taxon>Solaneae</taxon>
        <taxon>Solanum</taxon>
    </lineage>
</organism>
<gene>
    <name evidence="1" type="ORF">H5410_061274</name>
</gene>
<dbReference type="Proteomes" id="UP000824120">
    <property type="component" value="Chromosome 12"/>
</dbReference>
<evidence type="ECO:0000313" key="1">
    <source>
        <dbReference type="EMBL" id="KAG5571508.1"/>
    </source>
</evidence>
<accession>A0A9J5W8E9</accession>
<name>A0A9J5W8E9_SOLCO</name>
<protein>
    <submittedName>
        <fullName evidence="1">Uncharacterized protein</fullName>
    </submittedName>
</protein>
<keyword evidence="2" id="KW-1185">Reference proteome</keyword>
<sequence>MYPLCIIISDRCYENSEHCESSTKVASGTFGSLCITGFEEFDKHKLIVAEIVNPFNTFQMENCSVVITDPSPKYLKLYTCVFSDECDWLMKASNINESGMYIIRAFNTEHRCSLKDREYLKLARYDKWSRIYAPVHRGWSMTSNIAESINATLVSTRELPIYDFLEEVRLMFGRWDCDNKKEASFTFTPLIEKIQEILKINEAMSTRLMSTGCLSTEYVHNVNDKGSDKFCSNLYKPTILLKTYDFPIYPLLDKIEWFVPRYIMAELVLPPIFKRPPVRSRKKFHDKSARDF</sequence>
<dbReference type="OrthoDB" id="1275537at2759"/>